<keyword evidence="4" id="KW-1185">Reference proteome</keyword>
<protein>
    <submittedName>
        <fullName evidence="3">Hypothetical_protein</fullName>
    </submittedName>
</protein>
<organism evidence="2">
    <name type="scientific">Hexamita inflata</name>
    <dbReference type="NCBI Taxonomy" id="28002"/>
    <lineage>
        <taxon>Eukaryota</taxon>
        <taxon>Metamonada</taxon>
        <taxon>Diplomonadida</taxon>
        <taxon>Hexamitidae</taxon>
        <taxon>Hexamitinae</taxon>
        <taxon>Hexamita</taxon>
    </lineage>
</organism>
<accession>A0AA86RP12</accession>
<reference evidence="2" key="1">
    <citation type="submission" date="2023-06" db="EMBL/GenBank/DDBJ databases">
        <authorList>
            <person name="Kurt Z."/>
        </authorList>
    </citation>
    <scope>NUCLEOTIDE SEQUENCE</scope>
</reference>
<reference evidence="3 4" key="2">
    <citation type="submission" date="2024-07" db="EMBL/GenBank/DDBJ databases">
        <authorList>
            <person name="Akdeniz Z."/>
        </authorList>
    </citation>
    <scope>NUCLEOTIDE SEQUENCE [LARGE SCALE GENOMIC DNA]</scope>
</reference>
<dbReference type="Proteomes" id="UP001642409">
    <property type="component" value="Unassembled WGS sequence"/>
</dbReference>
<evidence type="ECO:0000313" key="3">
    <source>
        <dbReference type="EMBL" id="CAL5987904.1"/>
    </source>
</evidence>
<proteinExistence type="predicted"/>
<dbReference type="EMBL" id="CAXDID020000022">
    <property type="protein sequence ID" value="CAL5987904.1"/>
    <property type="molecule type" value="Genomic_DNA"/>
</dbReference>
<name>A0AA86RP12_9EUKA</name>
<sequence length="699" mass="81778">MKSLDVDEILLKQIIFSKQSLVTDVITQQYSTETCKCKSNSCKRKFSIQQCKNSSVKYRFFVGDNYILSLNNQNKIQEGFVVQFTYEHGNKCVKKINMPLQFNIDQIVLDILQQSFHFLDFESPKQQLQALIKYHDIYDLKHDSIKSFGLAGTEFFIFVMRESFPFIYIEDSEITNILIRNKVKVLPTAIYEFGDEEFTMKNILLEYLSMQYDQNAVVKIKEFKQQIQNQQNNIKNINNDKKAASFDQMSLNLYDLSQFQLNQCLIKTNQSLRSVLSELKKKQQTINIKMVKVDTSTYYIQSDTFINSSPFNSILNVLIKTLNQFKCARFNVSLTDELEKDFGRLLNVLKHNNIQDLTQKILELSQFDAVFFYSNVTTGAYELLCKYLTEDFVNESIIVFDPQQPPQKFLKQQEQNNQEQNDSHINKSNAIQNDLKMIQQNSFQQQQQQQLKNENIQQNKKYSILNEEQENKEDVLLKELPKCQVVSLKSSSKSNNQQQLEPVNSVIASLHETSIHNRQIAQNNFEQQSNELLFVNNNSTQKSNNSINQMFPQQIQTVNQQLGYQILPQQLPAQQLPYVAQQYPSPNYLPNNNYVGLGNMQYQQPIPPQNMYYPQNMYPQPQFVPQMQYMNPNYYQQLSNINQPNYMQPQNYMFQQPQMSQPQLTPIYPPGYEPSQSQQFNPSNIMQFPVQYPPGPVTK</sequence>
<gene>
    <name evidence="3" type="ORF">HINF_LOCUS10108</name>
    <name evidence="2" type="ORF">HINF_LOCUS64673</name>
</gene>
<comment type="caution">
    <text evidence="2">The sequence shown here is derived from an EMBL/GenBank/DDBJ whole genome shotgun (WGS) entry which is preliminary data.</text>
</comment>
<evidence type="ECO:0000313" key="2">
    <source>
        <dbReference type="EMBL" id="CAI9977028.1"/>
    </source>
</evidence>
<keyword evidence="1" id="KW-0175">Coiled coil</keyword>
<evidence type="ECO:0000256" key="1">
    <source>
        <dbReference type="SAM" id="Coils"/>
    </source>
</evidence>
<dbReference type="EMBL" id="CATOUU010001177">
    <property type="protein sequence ID" value="CAI9977028.1"/>
    <property type="molecule type" value="Genomic_DNA"/>
</dbReference>
<feature type="coiled-coil region" evidence="1">
    <location>
        <begin position="220"/>
        <end position="247"/>
    </location>
</feature>
<dbReference type="AlphaFoldDB" id="A0AA86RP12"/>
<evidence type="ECO:0000313" key="4">
    <source>
        <dbReference type="Proteomes" id="UP001642409"/>
    </source>
</evidence>